<accession>A0A1B8SLB2</accession>
<dbReference type="RefSeq" id="WP_065286794.1">
    <property type="nucleotide sequence ID" value="NZ_LFOE01000001.1"/>
</dbReference>
<protein>
    <submittedName>
        <fullName evidence="1">Uncharacterized protein</fullName>
    </submittedName>
</protein>
<evidence type="ECO:0000313" key="2">
    <source>
        <dbReference type="Proteomes" id="UP000092668"/>
    </source>
</evidence>
<evidence type="ECO:0000313" key="1">
    <source>
        <dbReference type="EMBL" id="OBY33518.1"/>
    </source>
</evidence>
<dbReference type="AlphaFoldDB" id="A0A1B8SLB2"/>
<gene>
    <name evidence="1" type="ORF">ACT18_00860</name>
</gene>
<dbReference type="Proteomes" id="UP000092668">
    <property type="component" value="Unassembled WGS sequence"/>
</dbReference>
<keyword evidence="2" id="KW-1185">Reference proteome</keyword>
<dbReference type="EMBL" id="LFOE01000001">
    <property type="protein sequence ID" value="OBY33518.1"/>
    <property type="molecule type" value="Genomic_DNA"/>
</dbReference>
<sequence>MDRRVYNETRRDDLEMQCFNMSYERWEAIYKGSLNSVIDPPSAESMEVPVNDIDLINRWYEQRENSRAMSGAGEVRMPGEPLWGEWK</sequence>
<organism evidence="1 2">
    <name type="scientific">Mycolicibacter kumamotonensis</name>
    <dbReference type="NCBI Taxonomy" id="354243"/>
    <lineage>
        <taxon>Bacteria</taxon>
        <taxon>Bacillati</taxon>
        <taxon>Actinomycetota</taxon>
        <taxon>Actinomycetes</taxon>
        <taxon>Mycobacteriales</taxon>
        <taxon>Mycobacteriaceae</taxon>
        <taxon>Mycolicibacter</taxon>
    </lineage>
</organism>
<reference evidence="1 2" key="1">
    <citation type="submission" date="2015-06" db="EMBL/GenBank/DDBJ databases">
        <title>Genome sequence of Mycobacterium kumamotonense strain Roo.</title>
        <authorList>
            <person name="Greninger A.L."/>
            <person name="Cunningham G."/>
            <person name="Miller S."/>
        </authorList>
    </citation>
    <scope>NUCLEOTIDE SEQUENCE [LARGE SCALE GENOMIC DNA]</scope>
    <source>
        <strain evidence="1 2">Roo</strain>
    </source>
</reference>
<name>A0A1B8SLB2_9MYCO</name>
<comment type="caution">
    <text evidence="1">The sequence shown here is derived from an EMBL/GenBank/DDBJ whole genome shotgun (WGS) entry which is preliminary data.</text>
</comment>
<proteinExistence type="predicted"/>